<dbReference type="AlphaFoldDB" id="A0A2T1LWL2"/>
<reference evidence="2 3" key="2">
    <citation type="submission" date="2018-03" db="EMBL/GenBank/DDBJ databases">
        <authorList>
            <person name="Keele B.F."/>
        </authorList>
    </citation>
    <scope>NUCLEOTIDE SEQUENCE [LARGE SCALE GENOMIC DNA]</scope>
    <source>
        <strain evidence="2 3">CCALA 016</strain>
    </source>
</reference>
<dbReference type="Pfam" id="PF14332">
    <property type="entry name" value="DUF4388"/>
    <property type="match status" value="1"/>
</dbReference>
<name>A0A2T1LWL2_9CHRO</name>
<evidence type="ECO:0000313" key="2">
    <source>
        <dbReference type="EMBL" id="PSF36198.1"/>
    </source>
</evidence>
<organism evidence="2 3">
    <name type="scientific">Aphanothece hegewaldii CCALA 016</name>
    <dbReference type="NCBI Taxonomy" id="2107694"/>
    <lineage>
        <taxon>Bacteria</taxon>
        <taxon>Bacillati</taxon>
        <taxon>Cyanobacteriota</taxon>
        <taxon>Cyanophyceae</taxon>
        <taxon>Oscillatoriophycideae</taxon>
        <taxon>Chroococcales</taxon>
        <taxon>Aphanothecaceae</taxon>
        <taxon>Aphanothece</taxon>
    </lineage>
</organism>
<dbReference type="Proteomes" id="UP000239001">
    <property type="component" value="Unassembled WGS sequence"/>
</dbReference>
<proteinExistence type="predicted"/>
<protein>
    <recommendedName>
        <fullName evidence="1">PatA-like N-terminal domain-containing protein</fullName>
    </recommendedName>
</protein>
<gene>
    <name evidence="2" type="ORF">C7H19_14475</name>
</gene>
<feature type="domain" description="PatA-like N-terminal" evidence="1">
    <location>
        <begin position="4"/>
        <end position="159"/>
    </location>
</feature>
<dbReference type="PANTHER" id="PTHR36304:SF4">
    <property type="entry name" value="DUF4388 DOMAIN-CONTAINING PROTEIN"/>
    <property type="match status" value="1"/>
</dbReference>
<accession>A0A2T1LWL2</accession>
<dbReference type="PANTHER" id="PTHR36304">
    <property type="entry name" value="DOMAIN GTPASE-ACTIVATING PROTEIN, PUTATIVE-RELATED-RELATED"/>
    <property type="match status" value="1"/>
</dbReference>
<comment type="caution">
    <text evidence="2">The sequence shown here is derived from an EMBL/GenBank/DDBJ whole genome shotgun (WGS) entry which is preliminary data.</text>
</comment>
<dbReference type="EMBL" id="PXOH01000015">
    <property type="protein sequence ID" value="PSF36198.1"/>
    <property type="molecule type" value="Genomic_DNA"/>
</dbReference>
<dbReference type="InterPro" id="IPR025497">
    <property type="entry name" value="PatA-like_N"/>
</dbReference>
<reference evidence="2 3" key="1">
    <citation type="submission" date="2018-03" db="EMBL/GenBank/DDBJ databases">
        <title>The ancient ancestry and fast evolution of plastids.</title>
        <authorList>
            <person name="Moore K.R."/>
            <person name="Magnabosco C."/>
            <person name="Momper L."/>
            <person name="Gold D.A."/>
            <person name="Bosak T."/>
            <person name="Fournier G.P."/>
        </authorList>
    </citation>
    <scope>NUCLEOTIDE SEQUENCE [LARGE SCALE GENOMIC DNA]</scope>
    <source>
        <strain evidence="2 3">CCALA 016</strain>
    </source>
</reference>
<keyword evidence="3" id="KW-1185">Reference proteome</keyword>
<evidence type="ECO:0000313" key="3">
    <source>
        <dbReference type="Proteomes" id="UP000239001"/>
    </source>
</evidence>
<evidence type="ECO:0000259" key="1">
    <source>
        <dbReference type="Pfam" id="PF14332"/>
    </source>
</evidence>
<dbReference type="RefSeq" id="WP_106457593.1">
    <property type="nucleotide sequence ID" value="NZ_PXOH01000015.1"/>
</dbReference>
<dbReference type="OrthoDB" id="424057at2"/>
<sequence length="282" mass="31492">MTITGQLSEFSLPELFQFLEQGQKTGLLTLNSMIRETKKHYIWFRQGRIIAASDRNDQQGLLTLIQKRGWLKNIPSITEEQLQTTPVGLYFKANNLLQAEQLKLLFYAQVMQQVCALFELPDAHFAFETNTPIPSLELTGLSSPGAEVTLAGLRALRSWSALQDKLPETNSALTSRNEGKPSLHLNQSEWKVWEFTDGNVTLKAIAEQLQIPVEQIQQIAFRLIVVNLVEELPMVVASANPIPPINSLEFNSEEAKTSTSNHPSGLSAAFLENLMSFLQGKA</sequence>